<keyword evidence="6" id="KW-1185">Reference proteome</keyword>
<dbReference type="InterPro" id="IPR011650">
    <property type="entry name" value="Peptidase_M20_dimer"/>
</dbReference>
<dbReference type="EMBL" id="JAVLVT010000003">
    <property type="protein sequence ID" value="MDS1270273.1"/>
    <property type="molecule type" value="Genomic_DNA"/>
</dbReference>
<reference evidence="6" key="1">
    <citation type="submission" date="2023-07" db="EMBL/GenBank/DDBJ databases">
        <title>Novel species in the genus Lipingzhangella isolated from Sambhar Salt Lake.</title>
        <authorList>
            <person name="Jiya N."/>
            <person name="Kajale S."/>
            <person name="Sharma A."/>
        </authorList>
    </citation>
    <scope>NUCLEOTIDE SEQUENCE [LARGE SCALE GENOMIC DNA]</scope>
    <source>
        <strain evidence="6">LS1_29</strain>
    </source>
</reference>
<dbReference type="Proteomes" id="UP001250214">
    <property type="component" value="Unassembled WGS sequence"/>
</dbReference>
<evidence type="ECO:0000259" key="4">
    <source>
        <dbReference type="Pfam" id="PF07687"/>
    </source>
</evidence>
<dbReference type="NCBIfam" id="NF005914">
    <property type="entry name" value="PRK07907.1"/>
    <property type="match status" value="1"/>
</dbReference>
<dbReference type="Pfam" id="PF01546">
    <property type="entry name" value="Peptidase_M20"/>
    <property type="match status" value="1"/>
</dbReference>
<keyword evidence="1" id="KW-0645">Protease</keyword>
<evidence type="ECO:0000256" key="2">
    <source>
        <dbReference type="ARBA" id="ARBA00022723"/>
    </source>
</evidence>
<gene>
    <name evidence="5" type="ORF">RIF23_08200</name>
</gene>
<evidence type="ECO:0000313" key="6">
    <source>
        <dbReference type="Proteomes" id="UP001250214"/>
    </source>
</evidence>
<feature type="domain" description="Peptidase M20 dimerisation" evidence="4">
    <location>
        <begin position="204"/>
        <end position="353"/>
    </location>
</feature>
<keyword evidence="3" id="KW-0378">Hydrolase</keyword>
<keyword evidence="2" id="KW-0479">Metal-binding</keyword>
<organism evidence="5 6">
    <name type="scientific">Lipingzhangella rawalii</name>
    <dbReference type="NCBI Taxonomy" id="2055835"/>
    <lineage>
        <taxon>Bacteria</taxon>
        <taxon>Bacillati</taxon>
        <taxon>Actinomycetota</taxon>
        <taxon>Actinomycetes</taxon>
        <taxon>Streptosporangiales</taxon>
        <taxon>Nocardiopsidaceae</taxon>
        <taxon>Lipingzhangella</taxon>
    </lineage>
</organism>
<name>A0ABU2H4P9_9ACTN</name>
<evidence type="ECO:0000313" key="5">
    <source>
        <dbReference type="EMBL" id="MDS1270273.1"/>
    </source>
</evidence>
<proteinExistence type="predicted"/>
<evidence type="ECO:0000256" key="3">
    <source>
        <dbReference type="ARBA" id="ARBA00022801"/>
    </source>
</evidence>
<dbReference type="PANTHER" id="PTHR43270:SF12">
    <property type="entry name" value="SUCCINYL-DIAMINOPIMELATE DESUCCINYLASE"/>
    <property type="match status" value="1"/>
</dbReference>
<protein>
    <submittedName>
        <fullName evidence="5">Dipeptidase</fullName>
    </submittedName>
</protein>
<comment type="caution">
    <text evidence="5">The sequence shown here is derived from an EMBL/GenBank/DDBJ whole genome shotgun (WGS) entry which is preliminary data.</text>
</comment>
<dbReference type="InterPro" id="IPR002933">
    <property type="entry name" value="Peptidase_M20"/>
</dbReference>
<dbReference type="RefSeq" id="WP_310911799.1">
    <property type="nucleotide sequence ID" value="NZ_JAVLVT010000003.1"/>
</dbReference>
<dbReference type="InterPro" id="IPR051458">
    <property type="entry name" value="Cyt/Met_Dipeptidase"/>
</dbReference>
<dbReference type="SUPFAM" id="SSF53187">
    <property type="entry name" value="Zn-dependent exopeptidases"/>
    <property type="match status" value="1"/>
</dbReference>
<evidence type="ECO:0000256" key="1">
    <source>
        <dbReference type="ARBA" id="ARBA00022670"/>
    </source>
</evidence>
<sequence>MSSSAATAATDTKSLRARIRAMMPEARRELAELVAFRSVADPQQYPPQECADAARWLRDALVAAGLSEAALHETPDGSTAVIARRAAPAGAPTVLLYCHYDVQPPLDEDAWNTPPFELTERDGRWYGRGAADCKGSAIAHLLALRALGDDPGIGITVVAEGSEEQATGGLERFVTQHPEELRADAILVCDTGNVAVGEPTLTTSLRGAVDAEVTVSTLDGPMHSGMFGGPAPDAMTALVRMLATLHDTDGSTTVRGLDSTGTWTGADYPAEQFRRDAGVRRGVHLTGSGTVADQLWARPALTVVGVDCPPVVGSAAAVQATVRARLNLRIPPGVDPDTAYTALARHLEEVAPWQVQVSIRRTASGPPFEADTSGPAYTTMCDAMASAYGRRPVTQGQGGSIPLCTTLARTYPEAEIMLLGVCEPLCRIHAPNESVDPTEIERTALSEAVFLRDLPAALR</sequence>
<accession>A0ABU2H4P9</accession>
<dbReference type="PANTHER" id="PTHR43270">
    <property type="entry name" value="BETA-ALA-HIS DIPEPTIDASE"/>
    <property type="match status" value="1"/>
</dbReference>
<dbReference type="Gene3D" id="3.40.630.10">
    <property type="entry name" value="Zn peptidases"/>
    <property type="match status" value="1"/>
</dbReference>
<dbReference type="Pfam" id="PF07687">
    <property type="entry name" value="M20_dimer"/>
    <property type="match status" value="1"/>
</dbReference>
<dbReference type="Gene3D" id="3.30.70.360">
    <property type="match status" value="1"/>
</dbReference>